<sequence length="156" mass="16860">MADFVISRSTHVAADPEVVRACVDDFHEWVAWSPWEGSDPDLQRTYSGAERGTGARYEWRGNAKAGQGSMTVTGSTPQQVDVDLAFLKPFKATNQVTFALVPSAQGGTDVTWTMRGTRGVAGQAFAKVLRLDAKLGGDFERGLVQLKALAEERAKG</sequence>
<dbReference type="EMBL" id="CP044548">
    <property type="protein sequence ID" value="QFQ31468.1"/>
    <property type="molecule type" value="Genomic_DNA"/>
</dbReference>
<dbReference type="CDD" id="cd07818">
    <property type="entry name" value="SRPBCC_1"/>
    <property type="match status" value="1"/>
</dbReference>
<dbReference type="InterPro" id="IPR019587">
    <property type="entry name" value="Polyketide_cyclase/dehydratase"/>
</dbReference>
<dbReference type="Proteomes" id="UP000271708">
    <property type="component" value="Chromosome"/>
</dbReference>
<dbReference type="Pfam" id="PF10604">
    <property type="entry name" value="Polyketide_cyc2"/>
    <property type="match status" value="1"/>
</dbReference>
<evidence type="ECO:0000313" key="1">
    <source>
        <dbReference type="EMBL" id="QFQ31468.1"/>
    </source>
</evidence>
<accession>A0A5P8FQ31</accession>
<proteinExistence type="predicted"/>
<protein>
    <submittedName>
        <fullName evidence="1">Transcriptional regulator</fullName>
    </submittedName>
</protein>
<reference evidence="1 2" key="1">
    <citation type="submission" date="2019-09" db="EMBL/GenBank/DDBJ databases">
        <title>Complete Genome Sequence of Janibacter melonis M714 with both human health impact and industrial applications.</title>
        <authorList>
            <person name="Jin M."/>
            <person name="Zhao Q.R."/>
        </authorList>
    </citation>
    <scope>NUCLEOTIDE SEQUENCE [LARGE SCALE GENOMIC DNA]</scope>
    <source>
        <strain evidence="1 2">M714</strain>
    </source>
</reference>
<dbReference type="OrthoDB" id="9807923at2"/>
<dbReference type="Gene3D" id="3.30.530.20">
    <property type="match status" value="1"/>
</dbReference>
<dbReference type="RefSeq" id="WP_123093190.1">
    <property type="nucleotide sequence ID" value="NZ_CP044548.2"/>
</dbReference>
<dbReference type="SUPFAM" id="SSF55961">
    <property type="entry name" value="Bet v1-like"/>
    <property type="match status" value="1"/>
</dbReference>
<evidence type="ECO:0000313" key="2">
    <source>
        <dbReference type="Proteomes" id="UP000271708"/>
    </source>
</evidence>
<name>A0A5P8FQ31_9MICO</name>
<dbReference type="InterPro" id="IPR023393">
    <property type="entry name" value="START-like_dom_sf"/>
</dbReference>
<gene>
    <name evidence="1" type="ORF">EEW87_015735</name>
</gene>
<dbReference type="AlphaFoldDB" id="A0A5P8FQ31"/>
<dbReference type="GeneID" id="59162641"/>
<dbReference type="KEGG" id="jme:EEW87_015735"/>
<organism evidence="1 2">
    <name type="scientific">Janibacter melonis</name>
    <dbReference type="NCBI Taxonomy" id="262209"/>
    <lineage>
        <taxon>Bacteria</taxon>
        <taxon>Bacillati</taxon>
        <taxon>Actinomycetota</taxon>
        <taxon>Actinomycetes</taxon>
        <taxon>Micrococcales</taxon>
        <taxon>Intrasporangiaceae</taxon>
        <taxon>Janibacter</taxon>
    </lineage>
</organism>